<keyword evidence="1" id="KW-0472">Membrane</keyword>
<dbReference type="EMBL" id="JBBWWQ010000003">
    <property type="protein sequence ID" value="KAK8951529.1"/>
    <property type="molecule type" value="Genomic_DNA"/>
</dbReference>
<keyword evidence="3" id="KW-1185">Reference proteome</keyword>
<protein>
    <submittedName>
        <fullName evidence="2">Uncharacterized protein</fullName>
    </submittedName>
</protein>
<proteinExistence type="predicted"/>
<evidence type="ECO:0000313" key="3">
    <source>
        <dbReference type="Proteomes" id="UP001418222"/>
    </source>
</evidence>
<dbReference type="AlphaFoldDB" id="A0AAP0BWX4"/>
<sequence length="70" mass="7797">MQLKSSSSSFILDGFYKTNYMAESSSSSALPQQLSMSRWPFYLYLAGAIIYHLTSSACHLLSCHSLATCY</sequence>
<gene>
    <name evidence="2" type="ORF">KSP39_PZI003727</name>
</gene>
<reference evidence="2 3" key="1">
    <citation type="journal article" date="2022" name="Nat. Plants">
        <title>Genomes of leafy and leafless Platanthera orchids illuminate the evolution of mycoheterotrophy.</title>
        <authorList>
            <person name="Li M.H."/>
            <person name="Liu K.W."/>
            <person name="Li Z."/>
            <person name="Lu H.C."/>
            <person name="Ye Q.L."/>
            <person name="Zhang D."/>
            <person name="Wang J.Y."/>
            <person name="Li Y.F."/>
            <person name="Zhong Z.M."/>
            <person name="Liu X."/>
            <person name="Yu X."/>
            <person name="Liu D.K."/>
            <person name="Tu X.D."/>
            <person name="Liu B."/>
            <person name="Hao Y."/>
            <person name="Liao X.Y."/>
            <person name="Jiang Y.T."/>
            <person name="Sun W.H."/>
            <person name="Chen J."/>
            <person name="Chen Y.Q."/>
            <person name="Ai Y."/>
            <person name="Zhai J.W."/>
            <person name="Wu S.S."/>
            <person name="Zhou Z."/>
            <person name="Hsiao Y.Y."/>
            <person name="Wu W.L."/>
            <person name="Chen Y.Y."/>
            <person name="Lin Y.F."/>
            <person name="Hsu J.L."/>
            <person name="Li C.Y."/>
            <person name="Wang Z.W."/>
            <person name="Zhao X."/>
            <person name="Zhong W.Y."/>
            <person name="Ma X.K."/>
            <person name="Ma L."/>
            <person name="Huang J."/>
            <person name="Chen G.Z."/>
            <person name="Huang M.Z."/>
            <person name="Huang L."/>
            <person name="Peng D.H."/>
            <person name="Luo Y.B."/>
            <person name="Zou S.Q."/>
            <person name="Chen S.P."/>
            <person name="Lan S."/>
            <person name="Tsai W.C."/>
            <person name="Van de Peer Y."/>
            <person name="Liu Z.J."/>
        </authorList>
    </citation>
    <scope>NUCLEOTIDE SEQUENCE [LARGE SCALE GENOMIC DNA]</scope>
    <source>
        <strain evidence="2">Lor287</strain>
    </source>
</reference>
<organism evidence="2 3">
    <name type="scientific">Platanthera zijinensis</name>
    <dbReference type="NCBI Taxonomy" id="2320716"/>
    <lineage>
        <taxon>Eukaryota</taxon>
        <taxon>Viridiplantae</taxon>
        <taxon>Streptophyta</taxon>
        <taxon>Embryophyta</taxon>
        <taxon>Tracheophyta</taxon>
        <taxon>Spermatophyta</taxon>
        <taxon>Magnoliopsida</taxon>
        <taxon>Liliopsida</taxon>
        <taxon>Asparagales</taxon>
        <taxon>Orchidaceae</taxon>
        <taxon>Orchidoideae</taxon>
        <taxon>Orchideae</taxon>
        <taxon>Orchidinae</taxon>
        <taxon>Platanthera</taxon>
    </lineage>
</organism>
<accession>A0AAP0BWX4</accession>
<keyword evidence="1" id="KW-1133">Transmembrane helix</keyword>
<evidence type="ECO:0000256" key="1">
    <source>
        <dbReference type="SAM" id="Phobius"/>
    </source>
</evidence>
<evidence type="ECO:0000313" key="2">
    <source>
        <dbReference type="EMBL" id="KAK8951529.1"/>
    </source>
</evidence>
<keyword evidence="1" id="KW-0812">Transmembrane</keyword>
<comment type="caution">
    <text evidence="2">The sequence shown here is derived from an EMBL/GenBank/DDBJ whole genome shotgun (WGS) entry which is preliminary data.</text>
</comment>
<feature type="transmembrane region" description="Helical" evidence="1">
    <location>
        <begin position="41"/>
        <end position="62"/>
    </location>
</feature>
<name>A0AAP0BWX4_9ASPA</name>
<dbReference type="Proteomes" id="UP001418222">
    <property type="component" value="Unassembled WGS sequence"/>
</dbReference>